<sequence>VPSLPPTTLIGIPKIIVGNVVALKQKIVLNSKVTMSKDKLGDEIRKMKGSSSKGSKTNLGDRQNKHPRSDNVLCPGMKFTGVFNGAFPGGYFLTIKVGNDLGLQGKAYFSPETFAQVEGVDNLNGLYQNMRNKKPCIGIDLNESPPEYQIDDEYLFDCSDFEMPPSPGEHVSDPLLASNKFVAVVLKPTNPSIGVPLDEPSSLNKGKSIVEDDSTSIPKGDEVRKMKGSCKTNLGDRRNKHPRPDNVLYPGMKFTGVLNGAFPGGYFLTIKVGNDLGLQGKAYFSPEIFTQVEGVDNLNGLYQNTRNKKTCIGIDLNESPPELAEYQIDDEYLSECSDFEMPPSPGEHVPDPLLASNKFVAVVLKPTNPSTAVPLDEPSSLNKGKSIVEDDSTSIPKGYERDPFDLWRFPSPAFSITPPDDLAQNILWN</sequence>
<feature type="region of interest" description="Disordered" evidence="1">
    <location>
        <begin position="196"/>
        <end position="244"/>
    </location>
</feature>
<organism evidence="2 3">
    <name type="scientific">Trifolium pratense</name>
    <name type="common">Red clover</name>
    <dbReference type="NCBI Taxonomy" id="57577"/>
    <lineage>
        <taxon>Eukaryota</taxon>
        <taxon>Viridiplantae</taxon>
        <taxon>Streptophyta</taxon>
        <taxon>Embryophyta</taxon>
        <taxon>Tracheophyta</taxon>
        <taxon>Spermatophyta</taxon>
        <taxon>Magnoliopsida</taxon>
        <taxon>eudicotyledons</taxon>
        <taxon>Gunneridae</taxon>
        <taxon>Pentapetalae</taxon>
        <taxon>rosids</taxon>
        <taxon>fabids</taxon>
        <taxon>Fabales</taxon>
        <taxon>Fabaceae</taxon>
        <taxon>Papilionoideae</taxon>
        <taxon>50 kb inversion clade</taxon>
        <taxon>NPAAA clade</taxon>
        <taxon>Hologalegina</taxon>
        <taxon>IRL clade</taxon>
        <taxon>Trifolieae</taxon>
        <taxon>Trifolium</taxon>
    </lineage>
</organism>
<dbReference type="InterPro" id="IPR045881">
    <property type="entry name" value="MNM1-like"/>
</dbReference>
<reference evidence="2 3" key="2">
    <citation type="journal article" date="2017" name="Front. Plant Sci.">
        <title>Gene Classification and Mining of Molecular Markers Useful in Red Clover (Trifolium pratense) Breeding.</title>
        <authorList>
            <person name="Istvanek J."/>
            <person name="Dluhosova J."/>
            <person name="Dluhos P."/>
            <person name="Patkova L."/>
            <person name="Nedelnik J."/>
            <person name="Repkova J."/>
        </authorList>
    </citation>
    <scope>NUCLEOTIDE SEQUENCE [LARGE SCALE GENOMIC DNA]</scope>
    <source>
        <strain evidence="3">cv. Tatra</strain>
        <tissue evidence="2">Young leaves</tissue>
    </source>
</reference>
<feature type="non-terminal residue" evidence="2">
    <location>
        <position position="1"/>
    </location>
</feature>
<dbReference type="Proteomes" id="UP000236291">
    <property type="component" value="Unassembled WGS sequence"/>
</dbReference>
<evidence type="ECO:0000256" key="1">
    <source>
        <dbReference type="SAM" id="MobiDB-lite"/>
    </source>
</evidence>
<dbReference type="PANTHER" id="PTHR34682:SF1">
    <property type="entry name" value="PROTEIN METABOLIC NETWORK MODULATOR 1"/>
    <property type="match status" value="1"/>
</dbReference>
<accession>A0A2K3NC53</accession>
<dbReference type="PANTHER" id="PTHR34682">
    <property type="entry name" value="AT HOOK MOTIF-CONTAINING PROTEIN"/>
    <property type="match status" value="1"/>
</dbReference>
<proteinExistence type="predicted"/>
<evidence type="ECO:0000313" key="2">
    <source>
        <dbReference type="EMBL" id="PNY00621.1"/>
    </source>
</evidence>
<protein>
    <submittedName>
        <fullName evidence="2">Uncharacterized protein</fullName>
    </submittedName>
</protein>
<name>A0A2K3NC53_TRIPR</name>
<feature type="region of interest" description="Disordered" evidence="1">
    <location>
        <begin position="371"/>
        <end position="395"/>
    </location>
</feature>
<gene>
    <name evidence="2" type="ORF">L195_g023905</name>
</gene>
<dbReference type="AlphaFoldDB" id="A0A2K3NC53"/>
<evidence type="ECO:0000313" key="3">
    <source>
        <dbReference type="Proteomes" id="UP000236291"/>
    </source>
</evidence>
<reference evidence="2 3" key="1">
    <citation type="journal article" date="2014" name="Am. J. Bot.">
        <title>Genome assembly and annotation for red clover (Trifolium pratense; Fabaceae).</title>
        <authorList>
            <person name="Istvanek J."/>
            <person name="Jaros M."/>
            <person name="Krenek A."/>
            <person name="Repkova J."/>
        </authorList>
    </citation>
    <scope>NUCLEOTIDE SEQUENCE [LARGE SCALE GENOMIC DNA]</scope>
    <source>
        <strain evidence="3">cv. Tatra</strain>
        <tissue evidence="2">Young leaves</tissue>
    </source>
</reference>
<feature type="region of interest" description="Disordered" evidence="1">
    <location>
        <begin position="40"/>
        <end position="71"/>
    </location>
</feature>
<dbReference type="EMBL" id="ASHM01019133">
    <property type="protein sequence ID" value="PNY00621.1"/>
    <property type="molecule type" value="Genomic_DNA"/>
</dbReference>
<comment type="caution">
    <text evidence="2">The sequence shown here is derived from an EMBL/GenBank/DDBJ whole genome shotgun (WGS) entry which is preliminary data.</text>
</comment>